<dbReference type="EMBL" id="JAAKFY010000014">
    <property type="protein sequence ID" value="KAF3846832.1"/>
    <property type="molecule type" value="Genomic_DNA"/>
</dbReference>
<accession>A0A7J5YBJ0</accession>
<name>A0A7J5YBJ0_DISMA</name>
<dbReference type="AlphaFoldDB" id="A0A7J5YBJ0"/>
<protein>
    <submittedName>
        <fullName evidence="1">Uncharacterized protein</fullName>
    </submittedName>
</protein>
<dbReference type="Proteomes" id="UP000518266">
    <property type="component" value="Unassembled WGS sequence"/>
</dbReference>
<gene>
    <name evidence="1" type="ORF">F7725_003910</name>
</gene>
<comment type="caution">
    <text evidence="1">The sequence shown here is derived from an EMBL/GenBank/DDBJ whole genome shotgun (WGS) entry which is preliminary data.</text>
</comment>
<evidence type="ECO:0000313" key="2">
    <source>
        <dbReference type="Proteomes" id="UP000518266"/>
    </source>
</evidence>
<organism evidence="1 2">
    <name type="scientific">Dissostichus mawsoni</name>
    <name type="common">Antarctic cod</name>
    <dbReference type="NCBI Taxonomy" id="36200"/>
    <lineage>
        <taxon>Eukaryota</taxon>
        <taxon>Metazoa</taxon>
        <taxon>Chordata</taxon>
        <taxon>Craniata</taxon>
        <taxon>Vertebrata</taxon>
        <taxon>Euteleostomi</taxon>
        <taxon>Actinopterygii</taxon>
        <taxon>Neopterygii</taxon>
        <taxon>Teleostei</taxon>
        <taxon>Neoteleostei</taxon>
        <taxon>Acanthomorphata</taxon>
        <taxon>Eupercaria</taxon>
        <taxon>Perciformes</taxon>
        <taxon>Notothenioidei</taxon>
        <taxon>Nototheniidae</taxon>
        <taxon>Dissostichus</taxon>
    </lineage>
</organism>
<keyword evidence="2" id="KW-1185">Reference proteome</keyword>
<proteinExistence type="predicted"/>
<evidence type="ECO:0000313" key="1">
    <source>
        <dbReference type="EMBL" id="KAF3846832.1"/>
    </source>
</evidence>
<reference evidence="1 2" key="1">
    <citation type="submission" date="2020-03" db="EMBL/GenBank/DDBJ databases">
        <title>Dissostichus mawsoni Genome sequencing and assembly.</title>
        <authorList>
            <person name="Park H."/>
        </authorList>
    </citation>
    <scope>NUCLEOTIDE SEQUENCE [LARGE SCALE GENOMIC DNA]</scope>
    <source>
        <strain evidence="1">DM0001</strain>
        <tissue evidence="1">Muscle</tissue>
    </source>
</reference>
<sequence length="86" mass="9879">MFFILFFLTVEGTEVPLQASERERHLEGLVFMLLKHTSHTDLRSPVSECPLCGKELVFRLIFTRRSLFLHLDLPPPETPCPLASEP</sequence>